<name>A0A1I7ENX3_9BURK</name>
<keyword evidence="1" id="KW-0812">Transmembrane</keyword>
<dbReference type="Proteomes" id="UP000198844">
    <property type="component" value="Unassembled WGS sequence"/>
</dbReference>
<reference evidence="2 3" key="1">
    <citation type="submission" date="2016-10" db="EMBL/GenBank/DDBJ databases">
        <authorList>
            <person name="de Groot N.N."/>
        </authorList>
    </citation>
    <scope>NUCLEOTIDE SEQUENCE [LARGE SCALE GENOMIC DNA]</scope>
    <source>
        <strain evidence="2 3">LMG 27731</strain>
    </source>
</reference>
<keyword evidence="1" id="KW-1133">Transmembrane helix</keyword>
<accession>A0A1I7ENX3</accession>
<sequence>MIRLFRTIARWWLIAAVVATIGTMVSITLFY</sequence>
<protein>
    <submittedName>
        <fullName evidence="2">Uncharacterized protein</fullName>
    </submittedName>
</protein>
<dbReference type="EMBL" id="FPBH01000039">
    <property type="protein sequence ID" value="SFU25611.1"/>
    <property type="molecule type" value="Genomic_DNA"/>
</dbReference>
<proteinExistence type="predicted"/>
<gene>
    <name evidence="2" type="ORF">SAMN05192563_103915</name>
</gene>
<keyword evidence="1" id="KW-0472">Membrane</keyword>
<feature type="transmembrane region" description="Helical" evidence="1">
    <location>
        <begin position="12"/>
        <end position="30"/>
    </location>
</feature>
<evidence type="ECO:0000313" key="3">
    <source>
        <dbReference type="Proteomes" id="UP000198844"/>
    </source>
</evidence>
<evidence type="ECO:0000256" key="1">
    <source>
        <dbReference type="SAM" id="Phobius"/>
    </source>
</evidence>
<organism evidence="2 3">
    <name type="scientific">Paraburkholderia aspalathi</name>
    <dbReference type="NCBI Taxonomy" id="1324617"/>
    <lineage>
        <taxon>Bacteria</taxon>
        <taxon>Pseudomonadati</taxon>
        <taxon>Pseudomonadota</taxon>
        <taxon>Betaproteobacteria</taxon>
        <taxon>Burkholderiales</taxon>
        <taxon>Burkholderiaceae</taxon>
        <taxon>Paraburkholderia</taxon>
    </lineage>
</organism>
<evidence type="ECO:0000313" key="2">
    <source>
        <dbReference type="EMBL" id="SFU25611.1"/>
    </source>
</evidence>
<dbReference type="AlphaFoldDB" id="A0A1I7ENX3"/>